<dbReference type="InterPro" id="IPR036661">
    <property type="entry name" value="Luciferase-like_sf"/>
</dbReference>
<evidence type="ECO:0000313" key="3">
    <source>
        <dbReference type="EMBL" id="TCN19894.1"/>
    </source>
</evidence>
<evidence type="ECO:0000256" key="1">
    <source>
        <dbReference type="ARBA" id="ARBA00007789"/>
    </source>
</evidence>
<sequence>MEGLLVKLSVLDQSVISKGDSASEALRKTVQLAQITEDLGYTRFWIAEHHNTNGMAGSSPEVLISHIASNTKKIRVGSGGVLLPQYSPYKVAENFKLLEALFPNRIDAGIGRSPGGSAATRLALTDGLRKSLNEFPRQVRDLQGFLMNEQPKDHPYHDVKAFPVTGSVPEMWLLGITHRGARVAAENGTAFTYGHFITPVNGSRALDYYYEHFQPSPLMSEPKANVCVFVVCAPTQEKAEELALSQDFWLLAVEKGLDTRIPSVDEVRNRSLTASEKSKIEENRKRMIIGTPEKVKNELLQLSEKYQTDEFMIINNVYNFQDKMKSYILLAEAFL</sequence>
<proteinExistence type="predicted"/>
<dbReference type="GO" id="GO:0005829">
    <property type="term" value="C:cytosol"/>
    <property type="evidence" value="ECO:0007669"/>
    <property type="project" value="TreeGrafter"/>
</dbReference>
<organism evidence="3 4">
    <name type="scientific">Mesobacillus foraminis</name>
    <dbReference type="NCBI Taxonomy" id="279826"/>
    <lineage>
        <taxon>Bacteria</taxon>
        <taxon>Bacillati</taxon>
        <taxon>Bacillota</taxon>
        <taxon>Bacilli</taxon>
        <taxon>Bacillales</taxon>
        <taxon>Bacillaceae</taxon>
        <taxon>Mesobacillus</taxon>
    </lineage>
</organism>
<dbReference type="Proteomes" id="UP000295689">
    <property type="component" value="Unassembled WGS sequence"/>
</dbReference>
<dbReference type="NCBIfam" id="TIGR03558">
    <property type="entry name" value="oxido_grp_1"/>
    <property type="match status" value="1"/>
</dbReference>
<dbReference type="EMBL" id="SLVV01000015">
    <property type="protein sequence ID" value="TCN19894.1"/>
    <property type="molecule type" value="Genomic_DNA"/>
</dbReference>
<dbReference type="CDD" id="cd00347">
    <property type="entry name" value="Flavin_utilizing_monoxygenases"/>
    <property type="match status" value="1"/>
</dbReference>
<dbReference type="AlphaFoldDB" id="A0A4R2B324"/>
<dbReference type="Pfam" id="PF00296">
    <property type="entry name" value="Bac_luciferase"/>
    <property type="match status" value="1"/>
</dbReference>
<dbReference type="InterPro" id="IPR019949">
    <property type="entry name" value="CmoO-like"/>
</dbReference>
<feature type="domain" description="Luciferase-like" evidence="2">
    <location>
        <begin position="8"/>
        <end position="303"/>
    </location>
</feature>
<keyword evidence="4" id="KW-1185">Reference proteome</keyword>
<protein>
    <submittedName>
        <fullName evidence="3">Luciferase family oxidoreductase group 1</fullName>
    </submittedName>
</protein>
<accession>A0A4R2B324</accession>
<evidence type="ECO:0000259" key="2">
    <source>
        <dbReference type="Pfam" id="PF00296"/>
    </source>
</evidence>
<dbReference type="InterPro" id="IPR050766">
    <property type="entry name" value="Bact_Lucif_Oxidored"/>
</dbReference>
<dbReference type="FunFam" id="3.20.20.30:FF:000002">
    <property type="entry name" value="LLM class flavin-dependent oxidoreductase"/>
    <property type="match status" value="1"/>
</dbReference>
<dbReference type="PANTHER" id="PTHR30137:SF19">
    <property type="entry name" value="LUCIFERASE-LIKE MONOOXYGENASE"/>
    <property type="match status" value="1"/>
</dbReference>
<gene>
    <name evidence="3" type="ORF">EV146_11564</name>
</gene>
<dbReference type="Gene3D" id="3.20.20.30">
    <property type="entry name" value="Luciferase-like domain"/>
    <property type="match status" value="1"/>
</dbReference>
<name>A0A4R2B324_9BACI</name>
<reference evidence="3 4" key="1">
    <citation type="journal article" date="2015" name="Stand. Genomic Sci.">
        <title>Genomic Encyclopedia of Bacterial and Archaeal Type Strains, Phase III: the genomes of soil and plant-associated and newly described type strains.</title>
        <authorList>
            <person name="Whitman W.B."/>
            <person name="Woyke T."/>
            <person name="Klenk H.P."/>
            <person name="Zhou Y."/>
            <person name="Lilburn T.G."/>
            <person name="Beck B.J."/>
            <person name="De Vos P."/>
            <person name="Vandamme P."/>
            <person name="Eisen J.A."/>
            <person name="Garrity G."/>
            <person name="Hugenholtz P."/>
            <person name="Kyrpides N.C."/>
        </authorList>
    </citation>
    <scope>NUCLEOTIDE SEQUENCE [LARGE SCALE GENOMIC DNA]</scope>
    <source>
        <strain evidence="3 4">CV53</strain>
    </source>
</reference>
<dbReference type="GO" id="GO:0016705">
    <property type="term" value="F:oxidoreductase activity, acting on paired donors, with incorporation or reduction of molecular oxygen"/>
    <property type="evidence" value="ECO:0007669"/>
    <property type="project" value="InterPro"/>
</dbReference>
<comment type="caution">
    <text evidence="3">The sequence shown here is derived from an EMBL/GenBank/DDBJ whole genome shotgun (WGS) entry which is preliminary data.</text>
</comment>
<dbReference type="PANTHER" id="PTHR30137">
    <property type="entry name" value="LUCIFERASE-LIKE MONOOXYGENASE"/>
    <property type="match status" value="1"/>
</dbReference>
<comment type="similarity">
    <text evidence="1">To bacterial alkanal monooxygenase alpha and beta chains.</text>
</comment>
<dbReference type="InterPro" id="IPR011251">
    <property type="entry name" value="Luciferase-like_dom"/>
</dbReference>
<dbReference type="SUPFAM" id="SSF51679">
    <property type="entry name" value="Bacterial luciferase-like"/>
    <property type="match status" value="1"/>
</dbReference>
<evidence type="ECO:0000313" key="4">
    <source>
        <dbReference type="Proteomes" id="UP000295689"/>
    </source>
</evidence>